<reference evidence="1" key="1">
    <citation type="journal article" date="2021" name="Proc. Natl. Acad. Sci. U.S.A.">
        <title>A Catalog of Tens of Thousands of Viruses from Human Metagenomes Reveals Hidden Associations with Chronic Diseases.</title>
        <authorList>
            <person name="Tisza M.J."/>
            <person name="Buck C.B."/>
        </authorList>
    </citation>
    <scope>NUCLEOTIDE SEQUENCE</scope>
    <source>
        <strain evidence="1">CtCS019</strain>
    </source>
</reference>
<name>A0A8S5U5B0_9CAUD</name>
<dbReference type="EMBL" id="BK016015">
    <property type="protein sequence ID" value="DAF89664.1"/>
    <property type="molecule type" value="Genomic_DNA"/>
</dbReference>
<organism evidence="1">
    <name type="scientific">Siphoviridae sp. ctCS019</name>
    <dbReference type="NCBI Taxonomy" id="2825378"/>
    <lineage>
        <taxon>Viruses</taxon>
        <taxon>Duplodnaviria</taxon>
        <taxon>Heunggongvirae</taxon>
        <taxon>Uroviricota</taxon>
        <taxon>Caudoviricetes</taxon>
    </lineage>
</organism>
<evidence type="ECO:0000313" key="1">
    <source>
        <dbReference type="EMBL" id="DAF89664.1"/>
    </source>
</evidence>
<sequence length="33" mass="3999">MIIKQVKILLRQNMFCLGKNIYQKQKTLIIKHL</sequence>
<accession>A0A8S5U5B0</accession>
<protein>
    <submittedName>
        <fullName evidence="1">Uncharacterized protein</fullName>
    </submittedName>
</protein>
<proteinExistence type="predicted"/>